<proteinExistence type="predicted"/>
<evidence type="ECO:0000313" key="2">
    <source>
        <dbReference type="WBParaSite" id="Minc3s00959g19302"/>
    </source>
</evidence>
<reference evidence="2" key="1">
    <citation type="submission" date="2022-11" db="UniProtKB">
        <authorList>
            <consortium name="WormBaseParasite"/>
        </authorList>
    </citation>
    <scope>IDENTIFICATION</scope>
</reference>
<accession>A0A914LW51</accession>
<organism evidence="1 2">
    <name type="scientific">Meloidogyne incognita</name>
    <name type="common">Southern root-knot nematode worm</name>
    <name type="synonym">Oxyuris incognita</name>
    <dbReference type="NCBI Taxonomy" id="6306"/>
    <lineage>
        <taxon>Eukaryota</taxon>
        <taxon>Metazoa</taxon>
        <taxon>Ecdysozoa</taxon>
        <taxon>Nematoda</taxon>
        <taxon>Chromadorea</taxon>
        <taxon>Rhabditida</taxon>
        <taxon>Tylenchina</taxon>
        <taxon>Tylenchomorpha</taxon>
        <taxon>Tylenchoidea</taxon>
        <taxon>Meloidogynidae</taxon>
        <taxon>Meloidogyninae</taxon>
        <taxon>Meloidogyne</taxon>
        <taxon>Meloidogyne incognita group</taxon>
    </lineage>
</organism>
<name>A0A914LW51_MELIC</name>
<dbReference type="Proteomes" id="UP000887563">
    <property type="component" value="Unplaced"/>
</dbReference>
<evidence type="ECO:0000313" key="1">
    <source>
        <dbReference type="Proteomes" id="UP000887563"/>
    </source>
</evidence>
<sequence length="242" mass="28069">MLKITFFTFVLIRDKRTIFLDLLHSELLGNEWNNSTNMRERNPLIMIRRSSLLNSSEHQQLRLFAAKCLARVQWPQLPASGTHSKQARKKKMARERKAGSEQLIREFNVAVCPKEQPTPYSVRAMTMERAYSQFEKRQLRHFFIYYQLSSQSFKDVNKIPLELPLMIAYKSDTGNVVHSQIKRFVSKENNNNDNKDNAELWCAIPYDSNGNPVAEPYHLGFASVRALITHYSSLNAHCGAYI</sequence>
<protein>
    <submittedName>
        <fullName evidence="2">Uncharacterized protein</fullName>
    </submittedName>
</protein>
<dbReference type="AlphaFoldDB" id="A0A914LW51"/>
<dbReference type="WBParaSite" id="Minc3s00959g19302">
    <property type="protein sequence ID" value="Minc3s00959g19302"/>
    <property type="gene ID" value="Minc3s00959g19302"/>
</dbReference>
<keyword evidence="1" id="KW-1185">Reference proteome</keyword>